<dbReference type="OrthoDB" id="9807535at2"/>
<name>A0A1M5MP74_9BRAD</name>
<comment type="similarity">
    <text evidence="1">Belongs to the YciI family.</text>
</comment>
<evidence type="ECO:0000256" key="1">
    <source>
        <dbReference type="ARBA" id="ARBA00007689"/>
    </source>
</evidence>
<dbReference type="EMBL" id="LT670818">
    <property type="protein sequence ID" value="SHG78852.1"/>
    <property type="molecule type" value="Genomic_DNA"/>
</dbReference>
<dbReference type="PANTHER" id="PTHR35174:SF3">
    <property type="entry name" value="BLL7171 PROTEIN"/>
    <property type="match status" value="1"/>
</dbReference>
<dbReference type="Pfam" id="PF03795">
    <property type="entry name" value="YCII"/>
    <property type="match status" value="1"/>
</dbReference>
<evidence type="ECO:0000313" key="5">
    <source>
        <dbReference type="Proteomes" id="UP000190675"/>
    </source>
</evidence>
<dbReference type="AlphaFoldDB" id="A0A1M5MP74"/>
<dbReference type="PANTHER" id="PTHR35174">
    <property type="entry name" value="BLL7171 PROTEIN-RELATED"/>
    <property type="match status" value="1"/>
</dbReference>
<dbReference type="Gene3D" id="3.30.70.1060">
    <property type="entry name" value="Dimeric alpha+beta barrel"/>
    <property type="match status" value="1"/>
</dbReference>
<dbReference type="RefSeq" id="WP_079565351.1">
    <property type="nucleotide sequence ID" value="NZ_LT670818.1"/>
</dbReference>
<accession>A0A1M5MP74</accession>
<feature type="domain" description="YCII-related" evidence="2">
    <location>
        <begin position="1"/>
        <end position="120"/>
    </location>
</feature>
<dbReference type="SUPFAM" id="SSF54909">
    <property type="entry name" value="Dimeric alpha+beta barrel"/>
    <property type="match status" value="1"/>
</dbReference>
<evidence type="ECO:0000313" key="3">
    <source>
        <dbReference type="EMBL" id="SHG25305.1"/>
    </source>
</evidence>
<organism evidence="4 5">
    <name type="scientific">Bradyrhizobium erythrophlei</name>
    <dbReference type="NCBI Taxonomy" id="1437360"/>
    <lineage>
        <taxon>Bacteria</taxon>
        <taxon>Pseudomonadati</taxon>
        <taxon>Pseudomonadota</taxon>
        <taxon>Alphaproteobacteria</taxon>
        <taxon>Hyphomicrobiales</taxon>
        <taxon>Nitrobacteraceae</taxon>
        <taxon>Bradyrhizobium</taxon>
    </lineage>
</organism>
<gene>
    <name evidence="3" type="ORF">SAMN05444169_1429</name>
    <name evidence="4" type="ORF">SAMN05444169_4132</name>
</gene>
<dbReference type="InterPro" id="IPR005545">
    <property type="entry name" value="YCII"/>
</dbReference>
<evidence type="ECO:0000313" key="4">
    <source>
        <dbReference type="EMBL" id="SHG78852.1"/>
    </source>
</evidence>
<proteinExistence type="inferred from homology"/>
<dbReference type="EMBL" id="LT670818">
    <property type="protein sequence ID" value="SHG25305.1"/>
    <property type="molecule type" value="Genomic_DNA"/>
</dbReference>
<evidence type="ECO:0000259" key="2">
    <source>
        <dbReference type="Pfam" id="PF03795"/>
    </source>
</evidence>
<dbReference type="Proteomes" id="UP000190675">
    <property type="component" value="Chromosome I"/>
</dbReference>
<protein>
    <submittedName>
        <fullName evidence="4">Uncharacterized conserved protein</fullName>
    </submittedName>
</protein>
<sequence>MRYLCLVYGTEDSLPVIQNPNPMSRAEVDGLTEDSLAYNDMLRTSGHFIVAHALQSARTATTVRVRGGQVLVTDGPFAETKEQLLGFVLIEAKDHDDAVEVASRIPLARLGSVEVRSIMDLARIGQS</sequence>
<dbReference type="InterPro" id="IPR011008">
    <property type="entry name" value="Dimeric_a/b-barrel"/>
</dbReference>
<reference evidence="4 5" key="1">
    <citation type="submission" date="2016-11" db="EMBL/GenBank/DDBJ databases">
        <authorList>
            <person name="Jaros S."/>
            <person name="Januszkiewicz K."/>
            <person name="Wedrychowicz H."/>
        </authorList>
    </citation>
    <scope>NUCLEOTIDE SEQUENCE [LARGE SCALE GENOMIC DNA]</scope>
    <source>
        <strain evidence="4 5">GAS242</strain>
    </source>
</reference>